<dbReference type="InterPro" id="IPR002110">
    <property type="entry name" value="Ankyrin_rpt"/>
</dbReference>
<feature type="repeat" description="ANK" evidence="3">
    <location>
        <begin position="230"/>
        <end position="262"/>
    </location>
</feature>
<evidence type="ECO:0000313" key="6">
    <source>
        <dbReference type="Proteomes" id="UP001642360"/>
    </source>
</evidence>
<dbReference type="InterPro" id="IPR023780">
    <property type="entry name" value="Chromo_domain"/>
</dbReference>
<dbReference type="CDD" id="cd18628">
    <property type="entry name" value="CD3_cpSRP43_like"/>
    <property type="match status" value="1"/>
</dbReference>
<comment type="caution">
    <text evidence="5">The sequence shown here is derived from an EMBL/GenBank/DDBJ whole genome shotgun (WGS) entry which is preliminary data.</text>
</comment>
<feature type="repeat" description="ANK" evidence="3">
    <location>
        <begin position="196"/>
        <end position="228"/>
    </location>
</feature>
<keyword evidence="2 3" id="KW-0040">ANK repeat</keyword>
<evidence type="ECO:0000256" key="1">
    <source>
        <dbReference type="ARBA" id="ARBA00022737"/>
    </source>
</evidence>
<proteinExistence type="predicted"/>
<dbReference type="Proteomes" id="UP001642360">
    <property type="component" value="Unassembled WGS sequence"/>
</dbReference>
<evidence type="ECO:0000259" key="4">
    <source>
        <dbReference type="PROSITE" id="PS50013"/>
    </source>
</evidence>
<dbReference type="InterPro" id="IPR050745">
    <property type="entry name" value="Multifunctional_regulatory"/>
</dbReference>
<dbReference type="CDD" id="cd18629">
    <property type="entry name" value="CD2_cpSRP43_like"/>
    <property type="match status" value="1"/>
</dbReference>
<feature type="domain" description="Chromo" evidence="4">
    <location>
        <begin position="357"/>
        <end position="413"/>
    </location>
</feature>
<name>A0ABC8S9N9_9AQUA</name>
<dbReference type="InterPro" id="IPR016197">
    <property type="entry name" value="Chromo-like_dom_sf"/>
</dbReference>
<organism evidence="5 6">
    <name type="scientific">Ilex paraguariensis</name>
    <name type="common">yerba mate</name>
    <dbReference type="NCBI Taxonomy" id="185542"/>
    <lineage>
        <taxon>Eukaryota</taxon>
        <taxon>Viridiplantae</taxon>
        <taxon>Streptophyta</taxon>
        <taxon>Embryophyta</taxon>
        <taxon>Tracheophyta</taxon>
        <taxon>Spermatophyta</taxon>
        <taxon>Magnoliopsida</taxon>
        <taxon>eudicotyledons</taxon>
        <taxon>Gunneridae</taxon>
        <taxon>Pentapetalae</taxon>
        <taxon>asterids</taxon>
        <taxon>campanulids</taxon>
        <taxon>Aquifoliales</taxon>
        <taxon>Aquifoliaceae</taxon>
        <taxon>Ilex</taxon>
    </lineage>
</organism>
<dbReference type="Gene3D" id="1.25.40.20">
    <property type="entry name" value="Ankyrin repeat-containing domain"/>
    <property type="match status" value="1"/>
</dbReference>
<gene>
    <name evidence="5" type="ORF">ILEXP_LOCUS22231</name>
</gene>
<sequence length="423" mass="47077">MGWGFLSPTINLSPLDCLIAQYTHKWYFITHSTKPTYTVSSHSSMEALFVNQSPSRLKLSQKHTTTRTPSLLSLSSQLHLLHKPSYPTSLSVSATIENQQAPPPLQFQDYDEDESYGEVNRIIGSRALENGTGMEYLIEWKDDHAPTWVPSNYIAKDVVAEYETPWWTAAKKADDSALKQIIEADDGRDIDAVDEDGRTALLFVVGLGSEPCAKLLAEAGANINHRDNTGGLTALHMAAGYVKPGVAKLLIDVGADPEAEDDRGRTPLDLAREILKATPKGNPMQFARRLGLENVIRVLEEAIFEYAEVQEILEKRGKGEKVEYLVKWKDGEDNEWVKMGLIGEDLVRDFEAGLEYAVAECVVGRRTGDDGMNEYLVKWTDIEEATWEPEENVDSDLIEEFEKAQMRVESKAVMEAQLSGGGP</sequence>
<dbReference type="PANTHER" id="PTHR24189">
    <property type="entry name" value="MYOTROPHIN"/>
    <property type="match status" value="1"/>
</dbReference>
<dbReference type="SUPFAM" id="SSF54160">
    <property type="entry name" value="Chromo domain-like"/>
    <property type="match status" value="3"/>
</dbReference>
<dbReference type="InterPro" id="IPR000953">
    <property type="entry name" value="Chromo/chromo_shadow_dom"/>
</dbReference>
<accession>A0ABC8S9N9</accession>
<dbReference type="Pfam" id="PF00385">
    <property type="entry name" value="Chromo"/>
    <property type="match status" value="1"/>
</dbReference>
<evidence type="ECO:0000256" key="2">
    <source>
        <dbReference type="ARBA" id="ARBA00023043"/>
    </source>
</evidence>
<dbReference type="SMART" id="SM00248">
    <property type="entry name" value="ANK"/>
    <property type="match status" value="3"/>
</dbReference>
<dbReference type="SMART" id="SM00298">
    <property type="entry name" value="CHROMO"/>
    <property type="match status" value="3"/>
</dbReference>
<keyword evidence="1" id="KW-0677">Repeat</keyword>
<dbReference type="PROSITE" id="PS50013">
    <property type="entry name" value="CHROMO_2"/>
    <property type="match status" value="1"/>
</dbReference>
<dbReference type="AlphaFoldDB" id="A0ABC8S9N9"/>
<keyword evidence="6" id="KW-1185">Reference proteome</keyword>
<evidence type="ECO:0000256" key="3">
    <source>
        <dbReference type="PROSITE-ProRule" id="PRU00023"/>
    </source>
</evidence>
<dbReference type="Pfam" id="PF12796">
    <property type="entry name" value="Ank_2"/>
    <property type="match status" value="1"/>
</dbReference>
<dbReference type="InterPro" id="IPR036770">
    <property type="entry name" value="Ankyrin_rpt-contain_sf"/>
</dbReference>
<evidence type="ECO:0000313" key="5">
    <source>
        <dbReference type="EMBL" id="CAK9153929.1"/>
    </source>
</evidence>
<dbReference type="PROSITE" id="PS50297">
    <property type="entry name" value="ANK_REP_REGION"/>
    <property type="match status" value="2"/>
</dbReference>
<dbReference type="PROSITE" id="PS50088">
    <property type="entry name" value="ANK_REPEAT"/>
    <property type="match status" value="2"/>
</dbReference>
<dbReference type="Gene3D" id="2.40.50.40">
    <property type="match status" value="3"/>
</dbReference>
<dbReference type="SUPFAM" id="SSF48403">
    <property type="entry name" value="Ankyrin repeat"/>
    <property type="match status" value="1"/>
</dbReference>
<dbReference type="EMBL" id="CAUOFW020002469">
    <property type="protein sequence ID" value="CAK9153929.1"/>
    <property type="molecule type" value="Genomic_DNA"/>
</dbReference>
<dbReference type="PANTHER" id="PTHR24189:SF50">
    <property type="entry name" value="ANKYRIN REPEAT AND SOCS BOX PROTEIN 2"/>
    <property type="match status" value="1"/>
</dbReference>
<protein>
    <recommendedName>
        <fullName evidence="4">Chromo domain-containing protein</fullName>
    </recommendedName>
</protein>
<dbReference type="InterPro" id="IPR030300">
    <property type="entry name" value="CPSRP43_chromodomain_3"/>
</dbReference>
<reference evidence="5 6" key="1">
    <citation type="submission" date="2024-02" db="EMBL/GenBank/DDBJ databases">
        <authorList>
            <person name="Vignale AGUSTIN F."/>
            <person name="Sosa J E."/>
            <person name="Modenutti C."/>
        </authorList>
    </citation>
    <scope>NUCLEOTIDE SEQUENCE [LARGE SCALE GENOMIC DNA]</scope>
</reference>